<evidence type="ECO:0000256" key="3">
    <source>
        <dbReference type="ARBA" id="ARBA00022989"/>
    </source>
</evidence>
<evidence type="ECO:0008006" key="8">
    <source>
        <dbReference type="Google" id="ProtNLM"/>
    </source>
</evidence>
<proteinExistence type="predicted"/>
<evidence type="ECO:0000256" key="4">
    <source>
        <dbReference type="ARBA" id="ARBA00023136"/>
    </source>
</evidence>
<keyword evidence="2 5" id="KW-0812">Transmembrane</keyword>
<evidence type="ECO:0000256" key="5">
    <source>
        <dbReference type="SAM" id="Phobius"/>
    </source>
</evidence>
<comment type="caution">
    <text evidence="6">The sequence shown here is derived from an EMBL/GenBank/DDBJ whole genome shotgun (WGS) entry which is preliminary data.</text>
</comment>
<dbReference type="Proteomes" id="UP001175001">
    <property type="component" value="Unassembled WGS sequence"/>
</dbReference>
<name>A0AA39YUF6_9PEZI</name>
<dbReference type="SUPFAM" id="SSF103473">
    <property type="entry name" value="MFS general substrate transporter"/>
    <property type="match status" value="1"/>
</dbReference>
<dbReference type="InterPro" id="IPR005829">
    <property type="entry name" value="Sugar_transporter_CS"/>
</dbReference>
<dbReference type="Pfam" id="PF00083">
    <property type="entry name" value="Sugar_tr"/>
    <property type="match status" value="1"/>
</dbReference>
<dbReference type="InterPro" id="IPR005828">
    <property type="entry name" value="MFS_sugar_transport-like"/>
</dbReference>
<keyword evidence="4 5" id="KW-0472">Membrane</keyword>
<keyword evidence="7" id="KW-1185">Reference proteome</keyword>
<feature type="transmembrane region" description="Helical" evidence="5">
    <location>
        <begin position="63"/>
        <end position="85"/>
    </location>
</feature>
<comment type="subcellular location">
    <subcellularLocation>
        <location evidence="1">Membrane</location>
        <topology evidence="1">Multi-pass membrane protein</topology>
    </subcellularLocation>
</comment>
<organism evidence="6 7">
    <name type="scientific">Lasiodiplodia hormozganensis</name>
    <dbReference type="NCBI Taxonomy" id="869390"/>
    <lineage>
        <taxon>Eukaryota</taxon>
        <taxon>Fungi</taxon>
        <taxon>Dikarya</taxon>
        <taxon>Ascomycota</taxon>
        <taxon>Pezizomycotina</taxon>
        <taxon>Dothideomycetes</taxon>
        <taxon>Dothideomycetes incertae sedis</taxon>
        <taxon>Botryosphaeriales</taxon>
        <taxon>Botryosphaeriaceae</taxon>
        <taxon>Lasiodiplodia</taxon>
    </lineage>
</organism>
<dbReference type="InterPro" id="IPR036259">
    <property type="entry name" value="MFS_trans_sf"/>
</dbReference>
<dbReference type="PANTHER" id="PTHR48022:SF28">
    <property type="entry name" value="MAJOR FACILITATOR SUPERFAMILY (MFS) PROFILE DOMAIN-CONTAINING PROTEIN-RELATED"/>
    <property type="match status" value="1"/>
</dbReference>
<accession>A0AA39YUF6</accession>
<dbReference type="GO" id="GO:0016020">
    <property type="term" value="C:membrane"/>
    <property type="evidence" value="ECO:0007669"/>
    <property type="project" value="UniProtKB-SubCell"/>
</dbReference>
<reference evidence="6" key="1">
    <citation type="submission" date="2023-06" db="EMBL/GenBank/DDBJ databases">
        <title>Multi-omics analyses reveal the molecular pathogenesis toolkit of Lasiodiplodia hormozganensis, a cross-kingdom pathogen.</title>
        <authorList>
            <person name="Felix C."/>
            <person name="Meneses R."/>
            <person name="Goncalves M.F.M."/>
            <person name="Tilleman L."/>
            <person name="Duarte A.S."/>
            <person name="Jorrin-Novo J.V."/>
            <person name="Van De Peer Y."/>
            <person name="Deforce D."/>
            <person name="Van Nieuwerburgh F."/>
            <person name="Esteves A.C."/>
            <person name="Alves A."/>
        </authorList>
    </citation>
    <scope>NUCLEOTIDE SEQUENCE</scope>
    <source>
        <strain evidence="6">CBS 339.90</strain>
    </source>
</reference>
<evidence type="ECO:0000313" key="7">
    <source>
        <dbReference type="Proteomes" id="UP001175001"/>
    </source>
</evidence>
<dbReference type="Gene3D" id="1.20.1250.20">
    <property type="entry name" value="MFS general substrate transporter like domains"/>
    <property type="match status" value="1"/>
</dbReference>
<gene>
    <name evidence="6" type="ORF">DIS24_g4526</name>
</gene>
<evidence type="ECO:0000256" key="2">
    <source>
        <dbReference type="ARBA" id="ARBA00022692"/>
    </source>
</evidence>
<dbReference type="GO" id="GO:0005351">
    <property type="term" value="F:carbohydrate:proton symporter activity"/>
    <property type="evidence" value="ECO:0007669"/>
    <property type="project" value="TreeGrafter"/>
</dbReference>
<feature type="transmembrane region" description="Helical" evidence="5">
    <location>
        <begin position="130"/>
        <end position="148"/>
    </location>
</feature>
<dbReference type="PROSITE" id="PS00216">
    <property type="entry name" value="SUGAR_TRANSPORT_1"/>
    <property type="match status" value="1"/>
</dbReference>
<dbReference type="AlphaFoldDB" id="A0AA39YUF6"/>
<dbReference type="EMBL" id="JAUJDW010000016">
    <property type="protein sequence ID" value="KAK0658846.1"/>
    <property type="molecule type" value="Genomic_DNA"/>
</dbReference>
<evidence type="ECO:0000313" key="6">
    <source>
        <dbReference type="EMBL" id="KAK0658846.1"/>
    </source>
</evidence>
<dbReference type="InterPro" id="IPR050360">
    <property type="entry name" value="MFS_Sugar_Transporters"/>
</dbReference>
<sequence>MRDRVDDARAILARLYAAPSNDPNVVDEIQYLVATVQLESEVQHSVSIKEIFSSGPQMTFRRVLLGAGTPFFQQLGGVNVIAYYLPVVLVRSFGMSDRTALILSAVDAMSLMFWGGVAALLIDRVGRRRLMMWGVGASGVCFAVVATVEKK</sequence>
<evidence type="ECO:0000256" key="1">
    <source>
        <dbReference type="ARBA" id="ARBA00004141"/>
    </source>
</evidence>
<dbReference type="PANTHER" id="PTHR48022">
    <property type="entry name" value="PLASTIDIC GLUCOSE TRANSPORTER 4"/>
    <property type="match status" value="1"/>
</dbReference>
<keyword evidence="3 5" id="KW-1133">Transmembrane helix</keyword>
<protein>
    <recommendedName>
        <fullName evidence="8">Major facilitator superfamily (MFS) profile domain-containing protein</fullName>
    </recommendedName>
</protein>
<feature type="transmembrane region" description="Helical" evidence="5">
    <location>
        <begin position="100"/>
        <end position="123"/>
    </location>
</feature>